<evidence type="ECO:0000313" key="2">
    <source>
        <dbReference type="EMBL" id="KAK4126359.1"/>
    </source>
</evidence>
<dbReference type="GeneID" id="87833731"/>
<keyword evidence="1" id="KW-0732">Signal</keyword>
<dbReference type="AlphaFoldDB" id="A0AAN6U567"/>
<accession>A0AAN6U567</accession>
<feature type="chain" id="PRO_5043029978" description="SH3 domain-containing protein" evidence="1">
    <location>
        <begin position="27"/>
        <end position="141"/>
    </location>
</feature>
<organism evidence="2 3">
    <name type="scientific">Parathielavia appendiculata</name>
    <dbReference type="NCBI Taxonomy" id="2587402"/>
    <lineage>
        <taxon>Eukaryota</taxon>
        <taxon>Fungi</taxon>
        <taxon>Dikarya</taxon>
        <taxon>Ascomycota</taxon>
        <taxon>Pezizomycotina</taxon>
        <taxon>Sordariomycetes</taxon>
        <taxon>Sordariomycetidae</taxon>
        <taxon>Sordariales</taxon>
        <taxon>Chaetomiaceae</taxon>
        <taxon>Parathielavia</taxon>
    </lineage>
</organism>
<gene>
    <name evidence="2" type="ORF">N657DRAFT_688911</name>
</gene>
<proteinExistence type="predicted"/>
<reference evidence="2" key="1">
    <citation type="journal article" date="2023" name="Mol. Phylogenet. Evol.">
        <title>Genome-scale phylogeny and comparative genomics of the fungal order Sordariales.</title>
        <authorList>
            <person name="Hensen N."/>
            <person name="Bonometti L."/>
            <person name="Westerberg I."/>
            <person name="Brannstrom I.O."/>
            <person name="Guillou S."/>
            <person name="Cros-Aarteil S."/>
            <person name="Calhoun S."/>
            <person name="Haridas S."/>
            <person name="Kuo A."/>
            <person name="Mondo S."/>
            <person name="Pangilinan J."/>
            <person name="Riley R."/>
            <person name="LaButti K."/>
            <person name="Andreopoulos B."/>
            <person name="Lipzen A."/>
            <person name="Chen C."/>
            <person name="Yan M."/>
            <person name="Daum C."/>
            <person name="Ng V."/>
            <person name="Clum A."/>
            <person name="Steindorff A."/>
            <person name="Ohm R.A."/>
            <person name="Martin F."/>
            <person name="Silar P."/>
            <person name="Natvig D.O."/>
            <person name="Lalanne C."/>
            <person name="Gautier V."/>
            <person name="Ament-Velasquez S.L."/>
            <person name="Kruys A."/>
            <person name="Hutchinson M.I."/>
            <person name="Powell A.J."/>
            <person name="Barry K."/>
            <person name="Miller A.N."/>
            <person name="Grigoriev I.V."/>
            <person name="Debuchy R."/>
            <person name="Gladieux P."/>
            <person name="Hiltunen Thoren M."/>
            <person name="Johannesson H."/>
        </authorList>
    </citation>
    <scope>NUCLEOTIDE SEQUENCE</scope>
    <source>
        <strain evidence="2">CBS 731.68</strain>
    </source>
</reference>
<evidence type="ECO:0000256" key="1">
    <source>
        <dbReference type="SAM" id="SignalP"/>
    </source>
</evidence>
<dbReference type="RefSeq" id="XP_062650130.1">
    <property type="nucleotide sequence ID" value="XM_062796963.1"/>
</dbReference>
<protein>
    <recommendedName>
        <fullName evidence="4">SH3 domain-containing protein</fullName>
    </recommendedName>
</protein>
<evidence type="ECO:0008006" key="4">
    <source>
        <dbReference type="Google" id="ProtNLM"/>
    </source>
</evidence>
<reference evidence="2" key="2">
    <citation type="submission" date="2023-05" db="EMBL/GenBank/DDBJ databases">
        <authorList>
            <consortium name="Lawrence Berkeley National Laboratory"/>
            <person name="Steindorff A."/>
            <person name="Hensen N."/>
            <person name="Bonometti L."/>
            <person name="Westerberg I."/>
            <person name="Brannstrom I.O."/>
            <person name="Guillou S."/>
            <person name="Cros-Aarteil S."/>
            <person name="Calhoun S."/>
            <person name="Haridas S."/>
            <person name="Kuo A."/>
            <person name="Mondo S."/>
            <person name="Pangilinan J."/>
            <person name="Riley R."/>
            <person name="Labutti K."/>
            <person name="Andreopoulos B."/>
            <person name="Lipzen A."/>
            <person name="Chen C."/>
            <person name="Yanf M."/>
            <person name="Daum C."/>
            <person name="Ng V."/>
            <person name="Clum A."/>
            <person name="Ohm R."/>
            <person name="Martin F."/>
            <person name="Silar P."/>
            <person name="Natvig D."/>
            <person name="Lalanne C."/>
            <person name="Gautier V."/>
            <person name="Ament-Velasquez S.L."/>
            <person name="Kruys A."/>
            <person name="Hutchinson M.I."/>
            <person name="Powell A.J."/>
            <person name="Barry K."/>
            <person name="Miller A.N."/>
            <person name="Grigoriev I.V."/>
            <person name="Debuchy R."/>
            <person name="Gladieux P."/>
            <person name="Thoren M.H."/>
            <person name="Johannesson H."/>
        </authorList>
    </citation>
    <scope>NUCLEOTIDE SEQUENCE</scope>
    <source>
        <strain evidence="2">CBS 731.68</strain>
    </source>
</reference>
<comment type="caution">
    <text evidence="2">The sequence shown here is derived from an EMBL/GenBank/DDBJ whole genome shotgun (WGS) entry which is preliminary data.</text>
</comment>
<dbReference type="Proteomes" id="UP001302602">
    <property type="component" value="Unassembled WGS sequence"/>
</dbReference>
<dbReference type="EMBL" id="MU853225">
    <property type="protein sequence ID" value="KAK4126359.1"/>
    <property type="molecule type" value="Genomic_DNA"/>
</dbReference>
<name>A0AAN6U567_9PEZI</name>
<feature type="signal peptide" evidence="1">
    <location>
        <begin position="1"/>
        <end position="26"/>
    </location>
</feature>
<keyword evidence="3" id="KW-1185">Reference proteome</keyword>
<evidence type="ECO:0000313" key="3">
    <source>
        <dbReference type="Proteomes" id="UP001302602"/>
    </source>
</evidence>
<sequence>MQFKYLLTGALLPLGLLASPTPETEASPDAFNSVNQSLNPREFTRPQECKIIGSSTTVNCRRGPGTKYSVERTLRVGTTYDFWCVRTGECVTINGFRNCGWDYSRQLGCYVSGHYTSSACSLAGLGGCGGADDEDAAGPFS</sequence>